<evidence type="ECO:0000313" key="2">
    <source>
        <dbReference type="Proteomes" id="UP001597055"/>
    </source>
</evidence>
<reference evidence="2" key="1">
    <citation type="journal article" date="2019" name="Int. J. Syst. Evol. Microbiol.">
        <title>The Global Catalogue of Microorganisms (GCM) 10K type strain sequencing project: providing services to taxonomists for standard genome sequencing and annotation.</title>
        <authorList>
            <consortium name="The Broad Institute Genomics Platform"/>
            <consortium name="The Broad Institute Genome Sequencing Center for Infectious Disease"/>
            <person name="Wu L."/>
            <person name="Ma J."/>
        </authorList>
    </citation>
    <scope>NUCLEOTIDE SEQUENCE [LARGE SCALE GENOMIC DNA]</scope>
    <source>
        <strain evidence="2">CCUG 54523</strain>
    </source>
</reference>
<evidence type="ECO:0000313" key="1">
    <source>
        <dbReference type="EMBL" id="MFD0790217.1"/>
    </source>
</evidence>
<dbReference type="Proteomes" id="UP001597055">
    <property type="component" value="Unassembled WGS sequence"/>
</dbReference>
<evidence type="ECO:0008006" key="3">
    <source>
        <dbReference type="Google" id="ProtNLM"/>
    </source>
</evidence>
<dbReference type="EMBL" id="JBHTII010000001">
    <property type="protein sequence ID" value="MFD0790217.1"/>
    <property type="molecule type" value="Genomic_DNA"/>
</dbReference>
<name>A0ABW3AGT1_9MICO</name>
<dbReference type="RefSeq" id="WP_204977937.1">
    <property type="nucleotide sequence ID" value="NZ_JBHTII010000001.1"/>
</dbReference>
<gene>
    <name evidence="1" type="ORF">ACFQ0P_07405</name>
</gene>
<protein>
    <recommendedName>
        <fullName evidence="3">AAA+ ATPase domain-containing protein</fullName>
    </recommendedName>
</protein>
<dbReference type="InterPro" id="IPR027417">
    <property type="entry name" value="P-loop_NTPase"/>
</dbReference>
<keyword evidence="2" id="KW-1185">Reference proteome</keyword>
<organism evidence="1 2">
    <name type="scientific">Microbacterium insulae</name>
    <dbReference type="NCBI Taxonomy" id="483014"/>
    <lineage>
        <taxon>Bacteria</taxon>
        <taxon>Bacillati</taxon>
        <taxon>Actinomycetota</taxon>
        <taxon>Actinomycetes</taxon>
        <taxon>Micrococcales</taxon>
        <taxon>Microbacteriaceae</taxon>
        <taxon>Microbacterium</taxon>
    </lineage>
</organism>
<comment type="caution">
    <text evidence="1">The sequence shown here is derived from an EMBL/GenBank/DDBJ whole genome shotgun (WGS) entry which is preliminary data.</text>
</comment>
<dbReference type="SUPFAM" id="SSF52540">
    <property type="entry name" value="P-loop containing nucleoside triphosphate hydrolases"/>
    <property type="match status" value="1"/>
</dbReference>
<sequence>MAKPIKTSDVFVPGRNPQYTYNPRSDRELEERLRLYLDDGGAILTLVGPTKTGKTVLLREVIETPVWIEAQGIDSAETFWALVGNELGLYVDSGTSSDSNDSLEGGGGVNAGVFNVGGKVTTSTGQSLGKSAVRVTSVESRKALQDSGRVLVVDDFHFIARDVQQQIVQAVKPLVYNDTRVVFAAISHRVLDVPQAVDDMAGRTEPLRIELWKIDELLVIARRGFEKLRVVDYENRLARTLAENSFGSPHLMQRLCREFVRDVNEISEAVQPARDLHEPADWDEFFRKQVDGRAGQWFARLLSGPKKGGNTRTTYDIVDGRKVDGYGLILLAVAATLPELVITRQKLNSAIDVLVGEGAKPADHQVTRFLKHMTRIAGRSLEEDVLPEELLDEEDADGTYIYAGVEPVLEYVEDGPNSVLSIADPFIAYYIRWGAGLHIEALTEQSETPDPPSR</sequence>
<proteinExistence type="predicted"/>
<accession>A0ABW3AGT1</accession>